<accession>A0A1C4U1I4</accession>
<protein>
    <submittedName>
        <fullName evidence="4">Prephenate dehydrogenase</fullName>
    </submittedName>
</protein>
<dbReference type="InterPro" id="IPR008927">
    <property type="entry name" value="6-PGluconate_DH-like_C_sf"/>
</dbReference>
<dbReference type="SUPFAM" id="SSF48179">
    <property type="entry name" value="6-phosphogluconate dehydrogenase C-terminal domain-like"/>
    <property type="match status" value="1"/>
</dbReference>
<feature type="domain" description="Prephenate/arogenate dehydrogenase" evidence="3">
    <location>
        <begin position="6"/>
        <end position="288"/>
    </location>
</feature>
<evidence type="ECO:0000259" key="3">
    <source>
        <dbReference type="PROSITE" id="PS51176"/>
    </source>
</evidence>
<dbReference type="Gene3D" id="3.40.50.720">
    <property type="entry name" value="NAD(P)-binding Rossmann-like Domain"/>
    <property type="match status" value="1"/>
</dbReference>
<dbReference type="Pfam" id="PF20463">
    <property type="entry name" value="PDH_C"/>
    <property type="match status" value="1"/>
</dbReference>
<gene>
    <name evidence="4" type="ORF">GA0070215_101174</name>
</gene>
<dbReference type="InterPro" id="IPR046826">
    <property type="entry name" value="PDH_N"/>
</dbReference>
<dbReference type="SUPFAM" id="SSF51735">
    <property type="entry name" value="NAD(P)-binding Rossmann-fold domains"/>
    <property type="match status" value="1"/>
</dbReference>
<evidence type="ECO:0000313" key="4">
    <source>
        <dbReference type="EMBL" id="SCE65563.1"/>
    </source>
</evidence>
<dbReference type="InterPro" id="IPR036291">
    <property type="entry name" value="NAD(P)-bd_dom_sf"/>
</dbReference>
<proteinExistence type="inferred from homology"/>
<dbReference type="Pfam" id="PF02153">
    <property type="entry name" value="PDH_N"/>
    <property type="match status" value="1"/>
</dbReference>
<keyword evidence="2" id="KW-0560">Oxidoreductase</keyword>
<evidence type="ECO:0000313" key="5">
    <source>
        <dbReference type="Proteomes" id="UP000198551"/>
    </source>
</evidence>
<organism evidence="4 5">
    <name type="scientific">Micromonospora marina</name>
    <dbReference type="NCBI Taxonomy" id="307120"/>
    <lineage>
        <taxon>Bacteria</taxon>
        <taxon>Bacillati</taxon>
        <taxon>Actinomycetota</taxon>
        <taxon>Actinomycetes</taxon>
        <taxon>Micromonosporales</taxon>
        <taxon>Micromonosporaceae</taxon>
        <taxon>Micromonospora</taxon>
    </lineage>
</organism>
<dbReference type="EMBL" id="FMCV01000001">
    <property type="protein sequence ID" value="SCE65563.1"/>
    <property type="molecule type" value="Genomic_DNA"/>
</dbReference>
<evidence type="ECO:0000256" key="2">
    <source>
        <dbReference type="ARBA" id="ARBA00023002"/>
    </source>
</evidence>
<reference evidence="5" key="1">
    <citation type="submission" date="2016-06" db="EMBL/GenBank/DDBJ databases">
        <authorList>
            <person name="Varghese N."/>
        </authorList>
    </citation>
    <scope>NUCLEOTIDE SEQUENCE [LARGE SCALE GENOMIC DNA]</scope>
    <source>
        <strain evidence="5">DSM 45555</strain>
    </source>
</reference>
<sequence length="338" mass="34538">MAGGLARAAVVGTGLIGGSVLLRLRDAGLDVAGWDPDPVARRQIRDRGVDAPDTVEEAVTGRDVVFLCGPLPTLPTTLARVAAVTDEACVLTDVGSVKAEVSTAATVQGLGHRFVPGHPMAGADRAGAGAASPDLLDGAAWVLCPGPTGLGAFRRLAMLLVDVFHARVVPMSAPEHDGAAALASHVPHVLAGALAGTVHRSALRDAVLTLAAGSFSDGTRVAGGPPERTANMLLGNRDRVLAELDALGAFLDELTEALRGGDAGALADRFAEGRDVRSTLRARTFTAHRREFPAAADHAGELAYLRELGTAGGHLSEVRETAGAVTYTGHLPATPPLG</sequence>
<dbReference type="PANTHER" id="PTHR21363">
    <property type="entry name" value="PREPHENATE DEHYDROGENASE"/>
    <property type="match status" value="1"/>
</dbReference>
<dbReference type="GO" id="GO:0008977">
    <property type="term" value="F:prephenate dehydrogenase (NAD+) activity"/>
    <property type="evidence" value="ECO:0007669"/>
    <property type="project" value="InterPro"/>
</dbReference>
<dbReference type="GO" id="GO:0004665">
    <property type="term" value="F:prephenate dehydrogenase (NADP+) activity"/>
    <property type="evidence" value="ECO:0007669"/>
    <property type="project" value="InterPro"/>
</dbReference>
<dbReference type="PANTHER" id="PTHR21363:SF0">
    <property type="entry name" value="PREPHENATE DEHYDROGENASE [NADP(+)]"/>
    <property type="match status" value="1"/>
</dbReference>
<evidence type="ECO:0000256" key="1">
    <source>
        <dbReference type="ARBA" id="ARBA00007964"/>
    </source>
</evidence>
<dbReference type="RefSeq" id="WP_018784715.1">
    <property type="nucleotide sequence ID" value="NZ_FMCV01000001.1"/>
</dbReference>
<dbReference type="GO" id="GO:0006571">
    <property type="term" value="P:tyrosine biosynthetic process"/>
    <property type="evidence" value="ECO:0007669"/>
    <property type="project" value="InterPro"/>
</dbReference>
<dbReference type="Proteomes" id="UP000198551">
    <property type="component" value="Unassembled WGS sequence"/>
</dbReference>
<dbReference type="Gene3D" id="1.10.3660.10">
    <property type="entry name" value="6-phosphogluconate dehydrogenase C-terminal like domain"/>
    <property type="match status" value="1"/>
</dbReference>
<comment type="similarity">
    <text evidence="1">Belongs to the prephenate/arogenate dehydrogenase family.</text>
</comment>
<dbReference type="GO" id="GO:0070403">
    <property type="term" value="F:NAD+ binding"/>
    <property type="evidence" value="ECO:0007669"/>
    <property type="project" value="InterPro"/>
</dbReference>
<dbReference type="InterPro" id="IPR050812">
    <property type="entry name" value="Preph/Arog_dehydrog"/>
</dbReference>
<name>A0A1C4U1I4_9ACTN</name>
<dbReference type="InterPro" id="IPR046825">
    <property type="entry name" value="PDH_C"/>
</dbReference>
<dbReference type="PROSITE" id="PS51176">
    <property type="entry name" value="PDH_ADH"/>
    <property type="match status" value="1"/>
</dbReference>
<keyword evidence="5" id="KW-1185">Reference proteome</keyword>
<dbReference type="AlphaFoldDB" id="A0A1C4U1I4"/>
<dbReference type="InterPro" id="IPR003099">
    <property type="entry name" value="Prephen_DH"/>
</dbReference>